<dbReference type="RefSeq" id="WP_119538703.1">
    <property type="nucleotide sequence ID" value="NZ_QYRN01000002.1"/>
</dbReference>
<evidence type="ECO:0000256" key="2">
    <source>
        <dbReference type="ARBA" id="ARBA00005691"/>
    </source>
</evidence>
<dbReference type="EMBL" id="QYRN01000002">
    <property type="protein sequence ID" value="RIY02625.1"/>
    <property type="molecule type" value="Genomic_DNA"/>
</dbReference>
<evidence type="ECO:0000256" key="4">
    <source>
        <dbReference type="ARBA" id="ARBA00022571"/>
    </source>
</evidence>
<organism evidence="11 12">
    <name type="scientific">Aureimonas flava</name>
    <dbReference type="NCBI Taxonomy" id="2320271"/>
    <lineage>
        <taxon>Bacteria</taxon>
        <taxon>Pseudomonadati</taxon>
        <taxon>Pseudomonadota</taxon>
        <taxon>Alphaproteobacteria</taxon>
        <taxon>Hyphomicrobiales</taxon>
        <taxon>Aurantimonadaceae</taxon>
        <taxon>Aureimonas</taxon>
    </lineage>
</organism>
<dbReference type="Gene3D" id="3.30.70.360">
    <property type="match status" value="1"/>
</dbReference>
<dbReference type="GO" id="GO:0046872">
    <property type="term" value="F:metal ion binding"/>
    <property type="evidence" value="ECO:0007669"/>
    <property type="project" value="UniProtKB-KW"/>
</dbReference>
<sequence>MVEEILAWLVACPSVAGTPNGEIVGRIAAFCRSHGATVRVLPGPEGDRANLFATIGPADVPGIVLSGHTDVVPAGEEGWRSDPFVLRAEGERLYGRGTTDMKGFLACALAAVPALARLDLARPLHLAFSYDEEAGCRGVPHMIAALPGLCAPPTGVVVGEPSGLRGVLAHKGKAAARLEVRGRAGHSSRPDLGRNAIHAMTGVLAEAVAHGRALEAGPLDARFEPPWSSLQVGLVSGGRALNVVPDLCTAEIEARAVAGVSPRALLEPVRARLTALEGEGFGVAWRELSAYPALGLEPGSALAALVAELTGHAAVPAVSYGTEAGLFQEAGLDAIVCGPGDIARAHRPDEYVERAELAECLAMILSLGRRLAA</sequence>
<dbReference type="InterPro" id="IPR010169">
    <property type="entry name" value="AcOrn-deacetyl"/>
</dbReference>
<dbReference type="GO" id="GO:0006526">
    <property type="term" value="P:L-arginine biosynthetic process"/>
    <property type="evidence" value="ECO:0007669"/>
    <property type="project" value="UniProtKB-KW"/>
</dbReference>
<dbReference type="OrthoDB" id="9809784at2"/>
<dbReference type="PROSITE" id="PS00759">
    <property type="entry name" value="ARGE_DAPE_CPG2_2"/>
    <property type="match status" value="1"/>
</dbReference>
<dbReference type="Pfam" id="PF01546">
    <property type="entry name" value="Peptidase_M20"/>
    <property type="match status" value="1"/>
</dbReference>
<dbReference type="SUPFAM" id="SSF55031">
    <property type="entry name" value="Bacterial exopeptidase dimerisation domain"/>
    <property type="match status" value="1"/>
</dbReference>
<keyword evidence="6" id="KW-0479">Metal-binding</keyword>
<evidence type="ECO:0000256" key="9">
    <source>
        <dbReference type="ARBA" id="ARBA00023285"/>
    </source>
</evidence>
<evidence type="ECO:0000259" key="10">
    <source>
        <dbReference type="Pfam" id="PF07687"/>
    </source>
</evidence>
<evidence type="ECO:0000313" key="11">
    <source>
        <dbReference type="EMBL" id="RIY02625.1"/>
    </source>
</evidence>
<dbReference type="InterPro" id="IPR011650">
    <property type="entry name" value="Peptidase_M20_dimer"/>
</dbReference>
<evidence type="ECO:0000256" key="8">
    <source>
        <dbReference type="ARBA" id="ARBA00022833"/>
    </source>
</evidence>
<evidence type="ECO:0000256" key="7">
    <source>
        <dbReference type="ARBA" id="ARBA00022801"/>
    </source>
</evidence>
<dbReference type="InterPro" id="IPR001261">
    <property type="entry name" value="ArgE/DapE_CS"/>
</dbReference>
<dbReference type="AlphaFoldDB" id="A0A3A1WPF8"/>
<dbReference type="InterPro" id="IPR050072">
    <property type="entry name" value="Peptidase_M20A"/>
</dbReference>
<evidence type="ECO:0000256" key="5">
    <source>
        <dbReference type="ARBA" id="ARBA00022605"/>
    </source>
</evidence>
<dbReference type="InterPro" id="IPR002933">
    <property type="entry name" value="Peptidase_M20"/>
</dbReference>
<keyword evidence="5" id="KW-0028">Amino-acid biosynthesis</keyword>
<keyword evidence="4" id="KW-0055">Arginine biosynthesis</keyword>
<keyword evidence="9" id="KW-0170">Cobalt</keyword>
<dbReference type="NCBIfam" id="NF005710">
    <property type="entry name" value="PRK07522.1"/>
    <property type="match status" value="1"/>
</dbReference>
<evidence type="ECO:0000256" key="1">
    <source>
        <dbReference type="ARBA" id="ARBA00001947"/>
    </source>
</evidence>
<keyword evidence="3" id="KW-0963">Cytoplasm</keyword>
<comment type="cofactor">
    <cofactor evidence="1">
        <name>Zn(2+)</name>
        <dbReference type="ChEBI" id="CHEBI:29105"/>
    </cofactor>
</comment>
<dbReference type="PANTHER" id="PTHR43808">
    <property type="entry name" value="ACETYLORNITHINE DEACETYLASE"/>
    <property type="match status" value="1"/>
</dbReference>
<dbReference type="NCBIfam" id="TIGR01892">
    <property type="entry name" value="AcOrn-deacetyl"/>
    <property type="match status" value="1"/>
</dbReference>
<keyword evidence="12" id="KW-1185">Reference proteome</keyword>
<feature type="domain" description="Peptidase M20 dimerisation" evidence="10">
    <location>
        <begin position="169"/>
        <end position="276"/>
    </location>
</feature>
<dbReference type="PANTHER" id="PTHR43808:SF31">
    <property type="entry name" value="N-ACETYL-L-CITRULLINE DEACETYLASE"/>
    <property type="match status" value="1"/>
</dbReference>
<evidence type="ECO:0000256" key="3">
    <source>
        <dbReference type="ARBA" id="ARBA00022490"/>
    </source>
</evidence>
<keyword evidence="8" id="KW-0862">Zinc</keyword>
<dbReference type="EC" id="3.5.1.16" evidence="11"/>
<comment type="similarity">
    <text evidence="2">Belongs to the peptidase M20A family. ArgE subfamily.</text>
</comment>
<dbReference type="GO" id="GO:0008777">
    <property type="term" value="F:acetylornithine deacetylase activity"/>
    <property type="evidence" value="ECO:0007669"/>
    <property type="project" value="UniProtKB-EC"/>
</dbReference>
<evidence type="ECO:0000313" key="12">
    <source>
        <dbReference type="Proteomes" id="UP000265750"/>
    </source>
</evidence>
<comment type="caution">
    <text evidence="11">The sequence shown here is derived from an EMBL/GenBank/DDBJ whole genome shotgun (WGS) entry which is preliminary data.</text>
</comment>
<proteinExistence type="inferred from homology"/>
<gene>
    <name evidence="11" type="primary">argE</name>
    <name evidence="11" type="ORF">D3218_04480</name>
</gene>
<accession>A0A3A1WPF8</accession>
<dbReference type="Proteomes" id="UP000265750">
    <property type="component" value="Unassembled WGS sequence"/>
</dbReference>
<protein>
    <submittedName>
        <fullName evidence="11">Acetylornithine deacetylase</fullName>
        <ecNumber evidence="11">3.5.1.16</ecNumber>
    </submittedName>
</protein>
<name>A0A3A1WPF8_9HYPH</name>
<dbReference type="Gene3D" id="3.40.630.10">
    <property type="entry name" value="Zn peptidases"/>
    <property type="match status" value="1"/>
</dbReference>
<keyword evidence="7 11" id="KW-0378">Hydrolase</keyword>
<dbReference type="CDD" id="cd03894">
    <property type="entry name" value="M20_ArgE"/>
    <property type="match status" value="1"/>
</dbReference>
<evidence type="ECO:0000256" key="6">
    <source>
        <dbReference type="ARBA" id="ARBA00022723"/>
    </source>
</evidence>
<dbReference type="InterPro" id="IPR036264">
    <property type="entry name" value="Bact_exopeptidase_dim_dom"/>
</dbReference>
<dbReference type="Pfam" id="PF07687">
    <property type="entry name" value="M20_dimer"/>
    <property type="match status" value="1"/>
</dbReference>
<reference evidence="12" key="1">
    <citation type="submission" date="2018-09" db="EMBL/GenBank/DDBJ databases">
        <authorList>
            <person name="Tuo L."/>
        </authorList>
    </citation>
    <scope>NUCLEOTIDE SEQUENCE [LARGE SCALE GENOMIC DNA]</scope>
    <source>
        <strain evidence="12">M2BS4Y-1</strain>
    </source>
</reference>
<dbReference type="SUPFAM" id="SSF53187">
    <property type="entry name" value="Zn-dependent exopeptidases"/>
    <property type="match status" value="1"/>
</dbReference>